<keyword evidence="3" id="KW-1185">Reference proteome</keyword>
<evidence type="ECO:0000313" key="3">
    <source>
        <dbReference type="Proteomes" id="UP001180087"/>
    </source>
</evidence>
<sequence length="203" mass="22917">MIALDHIVITSANPKKAAQEFAKKHQVVAVQGGKHQNWGTWNWLCHFNNDCYLEWIGIFDNSIAQESENPLIQNVVKALNAGLENIVQLAFRTDQIDVLKSDLIQFGHSVIGPVPGSRSLSDGSTLEWQMLFTVSDSNHPLPFFIEWGEKLPGSDIDLNQQRISHITVPEIDRQYYEQLLGKDNPLANTKLNFGTSFKYNIVN</sequence>
<accession>A0ABY9KWF5</accession>
<dbReference type="PANTHER" id="PTHR40265">
    <property type="entry name" value="BLL2707 PROTEIN"/>
    <property type="match status" value="1"/>
</dbReference>
<evidence type="ECO:0000259" key="1">
    <source>
        <dbReference type="Pfam" id="PF13468"/>
    </source>
</evidence>
<organism evidence="2 3">
    <name type="scientific">Aciduricibacillus chroicocephali</name>
    <dbReference type="NCBI Taxonomy" id="3054939"/>
    <lineage>
        <taxon>Bacteria</taxon>
        <taxon>Bacillati</taxon>
        <taxon>Bacillota</taxon>
        <taxon>Bacilli</taxon>
        <taxon>Bacillales</taxon>
        <taxon>Bacillaceae</taxon>
        <taxon>Aciduricibacillus</taxon>
    </lineage>
</organism>
<dbReference type="Gene3D" id="3.10.180.10">
    <property type="entry name" value="2,3-Dihydroxybiphenyl 1,2-Dioxygenase, domain 1"/>
    <property type="match status" value="1"/>
</dbReference>
<dbReference type="SUPFAM" id="SSF54593">
    <property type="entry name" value="Glyoxalase/Bleomycin resistance protein/Dihydroxybiphenyl dioxygenase"/>
    <property type="match status" value="1"/>
</dbReference>
<protein>
    <submittedName>
        <fullName evidence="2">VOC family protein</fullName>
    </submittedName>
</protein>
<evidence type="ECO:0000313" key="2">
    <source>
        <dbReference type="EMBL" id="WLV25140.1"/>
    </source>
</evidence>
<dbReference type="Proteomes" id="UP001180087">
    <property type="component" value="Chromosome"/>
</dbReference>
<reference evidence="2" key="1">
    <citation type="submission" date="2023-06" db="EMBL/GenBank/DDBJ databases">
        <title>A Treasure from Seagulls: Isolation and Description of Aciduricobacillus qingdaonensis gen. nov., sp. nov., a Rare Obligately Uric Acid-utilizing Member in the Family Bacillaceae.</title>
        <authorList>
            <person name="Liu W."/>
            <person name="Wang B."/>
        </authorList>
    </citation>
    <scope>NUCLEOTIDE SEQUENCE</scope>
    <source>
        <strain evidence="2">44XB</strain>
    </source>
</reference>
<dbReference type="RefSeq" id="WP_348028885.1">
    <property type="nucleotide sequence ID" value="NZ_CP129113.1"/>
</dbReference>
<dbReference type="PANTHER" id="PTHR40265:SF1">
    <property type="entry name" value="GLYOXALASE-LIKE DOMAIN-CONTAINING PROTEIN"/>
    <property type="match status" value="1"/>
</dbReference>
<dbReference type="Pfam" id="PF13468">
    <property type="entry name" value="Glyoxalase_3"/>
    <property type="match status" value="1"/>
</dbReference>
<dbReference type="InterPro" id="IPR025870">
    <property type="entry name" value="Glyoxalase-like_dom"/>
</dbReference>
<feature type="domain" description="Glyoxalase-like" evidence="1">
    <location>
        <begin position="4"/>
        <end position="169"/>
    </location>
</feature>
<dbReference type="InterPro" id="IPR029068">
    <property type="entry name" value="Glyas_Bleomycin-R_OHBP_Dase"/>
</dbReference>
<gene>
    <name evidence="2" type="ORF">QR721_02540</name>
</gene>
<name>A0ABY9KWF5_9BACI</name>
<proteinExistence type="predicted"/>
<dbReference type="EMBL" id="CP129113">
    <property type="protein sequence ID" value="WLV25140.1"/>
    <property type="molecule type" value="Genomic_DNA"/>
</dbReference>